<organism evidence="4 5">
    <name type="scientific">Nocardia terpenica</name>
    <dbReference type="NCBI Taxonomy" id="455432"/>
    <lineage>
        <taxon>Bacteria</taxon>
        <taxon>Bacillati</taxon>
        <taxon>Actinomycetota</taxon>
        <taxon>Actinomycetes</taxon>
        <taxon>Mycobacteriales</taxon>
        <taxon>Nocardiaceae</taxon>
        <taxon>Nocardia</taxon>
    </lineage>
</organism>
<dbReference type="InterPro" id="IPR005674">
    <property type="entry name" value="CocE/Ser_esterase"/>
</dbReference>
<accession>A0A164IY19</accession>
<dbReference type="InterPro" id="IPR008979">
    <property type="entry name" value="Galactose-bd-like_sf"/>
</dbReference>
<dbReference type="Gene3D" id="2.60.120.260">
    <property type="entry name" value="Galactose-binding domain-like"/>
    <property type="match status" value="1"/>
</dbReference>
<proteinExistence type="predicted"/>
<evidence type="ECO:0000259" key="3">
    <source>
        <dbReference type="SMART" id="SM00939"/>
    </source>
</evidence>
<sequence>MPRFMLKVVVFTAVALICVPFLSNATLARAADGFTGPDGGSYAAAWTASVDGPQPFPDMTTDLSVPITMSDGTVLKADVYHPATGNRPAEGRFPVILQMQGYGKLVANLGQILLKIPGVEQVLLPWISSLNFPGSGLDGITDLTRQLDSGVLRLLAQDWALVHAGYTLVQVDMRGTGASEGKWQVFGDREKLDAKEVIDWAARQPWSDGKVGLTGTSFTGISALEATAHTPEALRAIFAGVPSTDVFRDIAGAGGATGLGFLSFWLLGVDLVKNAPDLESVLSGRFDPAQQLQWLKDRLADPFTMLDVLAGAYGSTAWDHLPPGTKAFLDPNSPIRQGLKTDLSKVTMPTFVLDASFDIFGTTPMESFEKVPLPLEQKKLIMGDGYHLFSGVAGFGHPGMPPRVDVLQRAWFDKWLRGTDNGIDKYSPLTVKRQGGGWETITQSPQAESDYRRMYLTDAPSGTAGHAVADGSLSPRPNPAGVHDFSVAPSLLSLCSRDMARITGGATSVIVACTEDSRIWEHSGLAFTSGAVTAATQISGPIAVHLNVVHDAPDGYWVATVNDVAPDGQSREISSGQLVSSLRKIDDAQSSRSPNGDYTIPVPFVDINQREPVIPGQPLTLDIALTPIEAVLQPGHRLRVDVYASNGLKGVPTLPTLAASGLRPQTLRLDPATPSWVNIAVNNDIPE</sequence>
<evidence type="ECO:0000256" key="1">
    <source>
        <dbReference type="ARBA" id="ARBA00022801"/>
    </source>
</evidence>
<keyword evidence="2" id="KW-0732">Signal</keyword>
<dbReference type="PANTHER" id="PTHR43056:SF10">
    <property type="entry name" value="COCE_NOND FAMILY, PUTATIVE (AFU_ORTHOLOGUE AFUA_7G00600)-RELATED"/>
    <property type="match status" value="1"/>
</dbReference>
<dbReference type="PANTHER" id="PTHR43056">
    <property type="entry name" value="PEPTIDASE S9 PROLYL OLIGOPEPTIDASE"/>
    <property type="match status" value="1"/>
</dbReference>
<dbReference type="SUPFAM" id="SSF49785">
    <property type="entry name" value="Galactose-binding domain-like"/>
    <property type="match status" value="1"/>
</dbReference>
<keyword evidence="5" id="KW-1185">Reference proteome</keyword>
<dbReference type="EMBL" id="LWGR01000016">
    <property type="protein sequence ID" value="KZM69847.1"/>
    <property type="molecule type" value="Genomic_DNA"/>
</dbReference>
<dbReference type="STRING" id="455432.AWN90_04355"/>
<name>A0A164IY19_9NOCA</name>
<feature type="signal peptide" evidence="2">
    <location>
        <begin position="1"/>
        <end position="30"/>
    </location>
</feature>
<reference evidence="4 5" key="1">
    <citation type="submission" date="2016-04" db="EMBL/GenBank/DDBJ databases">
        <authorList>
            <person name="Evans L.H."/>
            <person name="Alamgir A."/>
            <person name="Owens N."/>
            <person name="Weber N.D."/>
            <person name="Virtaneva K."/>
            <person name="Barbian K."/>
            <person name="Babar A."/>
            <person name="Rosenke K."/>
        </authorList>
    </citation>
    <scope>NUCLEOTIDE SEQUENCE [LARGE SCALE GENOMIC DNA]</scope>
    <source>
        <strain evidence="4 5">IFM 0406</strain>
    </source>
</reference>
<evidence type="ECO:0000313" key="4">
    <source>
        <dbReference type="EMBL" id="KZM69847.1"/>
    </source>
</evidence>
<dbReference type="Gene3D" id="3.40.50.1820">
    <property type="entry name" value="alpha/beta hydrolase"/>
    <property type="match status" value="2"/>
</dbReference>
<protein>
    <submittedName>
        <fullName evidence="4">Peptidase</fullName>
    </submittedName>
</protein>
<keyword evidence="1" id="KW-0378">Hydrolase</keyword>
<dbReference type="NCBIfam" id="TIGR00976">
    <property type="entry name" value="CocE_NonD"/>
    <property type="match status" value="1"/>
</dbReference>
<evidence type="ECO:0000256" key="2">
    <source>
        <dbReference type="SAM" id="SignalP"/>
    </source>
</evidence>
<dbReference type="AlphaFoldDB" id="A0A164IY19"/>
<dbReference type="InterPro" id="IPR029058">
    <property type="entry name" value="AB_hydrolase_fold"/>
</dbReference>
<dbReference type="InterPro" id="IPR013736">
    <property type="entry name" value="Xaa-Pro_dipept_C"/>
</dbReference>
<dbReference type="SMART" id="SM00939">
    <property type="entry name" value="PepX_C"/>
    <property type="match status" value="1"/>
</dbReference>
<dbReference type="Proteomes" id="UP000076512">
    <property type="component" value="Unassembled WGS sequence"/>
</dbReference>
<dbReference type="GO" id="GO:0008239">
    <property type="term" value="F:dipeptidyl-peptidase activity"/>
    <property type="evidence" value="ECO:0007669"/>
    <property type="project" value="InterPro"/>
</dbReference>
<feature type="domain" description="Xaa-Pro dipeptidyl-peptidase C-terminal" evidence="3">
    <location>
        <begin position="409"/>
        <end position="677"/>
    </location>
</feature>
<comment type="caution">
    <text evidence="4">The sequence shown here is derived from an EMBL/GenBank/DDBJ whole genome shotgun (WGS) entry which is preliminary data.</text>
</comment>
<dbReference type="InterPro" id="IPR000383">
    <property type="entry name" value="Xaa-Pro-like_dom"/>
</dbReference>
<dbReference type="InterPro" id="IPR050585">
    <property type="entry name" value="Xaa-Pro_dipeptidyl-ppase/CocE"/>
</dbReference>
<feature type="chain" id="PRO_5007850882" evidence="2">
    <location>
        <begin position="31"/>
        <end position="687"/>
    </location>
</feature>
<dbReference type="Pfam" id="PF02129">
    <property type="entry name" value="Peptidase_S15"/>
    <property type="match status" value="1"/>
</dbReference>
<dbReference type="Pfam" id="PF08530">
    <property type="entry name" value="PepX_C"/>
    <property type="match status" value="1"/>
</dbReference>
<evidence type="ECO:0000313" key="5">
    <source>
        <dbReference type="Proteomes" id="UP000076512"/>
    </source>
</evidence>
<gene>
    <name evidence="4" type="ORF">AWN90_04355</name>
</gene>
<dbReference type="SUPFAM" id="SSF53474">
    <property type="entry name" value="alpha/beta-Hydrolases"/>
    <property type="match status" value="1"/>
</dbReference>